<dbReference type="AlphaFoldDB" id="A0A3S5B2V4"/>
<dbReference type="EMBL" id="CAAALY010012533">
    <property type="protein sequence ID" value="VEL11689.1"/>
    <property type="molecule type" value="Genomic_DNA"/>
</dbReference>
<gene>
    <name evidence="1" type="ORF">PXEA_LOCUS5129</name>
</gene>
<organism evidence="1 2">
    <name type="scientific">Protopolystoma xenopodis</name>
    <dbReference type="NCBI Taxonomy" id="117903"/>
    <lineage>
        <taxon>Eukaryota</taxon>
        <taxon>Metazoa</taxon>
        <taxon>Spiralia</taxon>
        <taxon>Lophotrochozoa</taxon>
        <taxon>Platyhelminthes</taxon>
        <taxon>Monogenea</taxon>
        <taxon>Polyopisthocotylea</taxon>
        <taxon>Polystomatidea</taxon>
        <taxon>Polystomatidae</taxon>
        <taxon>Protopolystoma</taxon>
    </lineage>
</organism>
<protein>
    <submittedName>
        <fullName evidence="1">Uncharacterized protein</fullName>
    </submittedName>
</protein>
<sequence>MNGCWTMDTLDLFRCRRFGADLGAPPSDHSRSTLISSCHRIEKIIIGIHGLEVSSILGHQIKQIFLMFLVLIFDRSKNSHLIC</sequence>
<evidence type="ECO:0000313" key="1">
    <source>
        <dbReference type="EMBL" id="VEL11689.1"/>
    </source>
</evidence>
<name>A0A3S5B2V4_9PLAT</name>
<comment type="caution">
    <text evidence="1">The sequence shown here is derived from an EMBL/GenBank/DDBJ whole genome shotgun (WGS) entry which is preliminary data.</text>
</comment>
<reference evidence="1" key="1">
    <citation type="submission" date="2018-11" db="EMBL/GenBank/DDBJ databases">
        <authorList>
            <consortium name="Pathogen Informatics"/>
        </authorList>
    </citation>
    <scope>NUCLEOTIDE SEQUENCE</scope>
</reference>
<keyword evidence="2" id="KW-1185">Reference proteome</keyword>
<dbReference type="Proteomes" id="UP000784294">
    <property type="component" value="Unassembled WGS sequence"/>
</dbReference>
<evidence type="ECO:0000313" key="2">
    <source>
        <dbReference type="Proteomes" id="UP000784294"/>
    </source>
</evidence>
<proteinExistence type="predicted"/>
<accession>A0A3S5B2V4</accession>